<dbReference type="EMBL" id="MDYQ01000251">
    <property type="protein sequence ID" value="PRP77888.1"/>
    <property type="molecule type" value="Genomic_DNA"/>
</dbReference>
<comment type="caution">
    <text evidence="1">The sequence shown here is derived from an EMBL/GenBank/DDBJ whole genome shotgun (WGS) entry which is preliminary data.</text>
</comment>
<dbReference type="InParanoid" id="A0A2P6N1P3"/>
<dbReference type="OrthoDB" id="430315at2759"/>
<evidence type="ECO:0000313" key="1">
    <source>
        <dbReference type="EMBL" id="PRP77888.1"/>
    </source>
</evidence>
<gene>
    <name evidence="1" type="ORF">PROFUN_08562</name>
</gene>
<proteinExistence type="predicted"/>
<dbReference type="Proteomes" id="UP000241769">
    <property type="component" value="Unassembled WGS sequence"/>
</dbReference>
<evidence type="ECO:0000313" key="2">
    <source>
        <dbReference type="Proteomes" id="UP000241769"/>
    </source>
</evidence>
<keyword evidence="2" id="KW-1185">Reference proteome</keyword>
<dbReference type="InterPro" id="IPR037176">
    <property type="entry name" value="Osmotin/thaumatin-like_sf"/>
</dbReference>
<sequence length="201" mass="21784">MSAFQAGEPGSIPGGCTSFYFALHKHLRACRSLVPCLHLSGDKSENGLVDRYSFFRRCGSNNNMVRLLIVFALLALCHGSTLTLVNNCDYQLSICSSYLAHVFDMDPYTKTQVDASGNTPYNQCGNVQAEFNFNGWGDQDCYDLSEVAVPFSGAPTTIYGVNGGPDVSCSSTPCGDAYNFPNDDSKNHCVPSGGDFFVQFC</sequence>
<protein>
    <submittedName>
        <fullName evidence="1">Uncharacterized protein</fullName>
    </submittedName>
</protein>
<organism evidence="1 2">
    <name type="scientific">Planoprotostelium fungivorum</name>
    <dbReference type="NCBI Taxonomy" id="1890364"/>
    <lineage>
        <taxon>Eukaryota</taxon>
        <taxon>Amoebozoa</taxon>
        <taxon>Evosea</taxon>
        <taxon>Variosea</taxon>
        <taxon>Cavosteliida</taxon>
        <taxon>Cavosteliaceae</taxon>
        <taxon>Planoprotostelium</taxon>
    </lineage>
</organism>
<dbReference type="AlphaFoldDB" id="A0A2P6N1P3"/>
<accession>A0A2P6N1P3</accession>
<dbReference type="SUPFAM" id="SSF49870">
    <property type="entry name" value="Osmotin, thaumatin-like protein"/>
    <property type="match status" value="1"/>
</dbReference>
<name>A0A2P6N1P3_9EUKA</name>
<reference evidence="1 2" key="1">
    <citation type="journal article" date="2018" name="Genome Biol. Evol.">
        <title>Multiple Roots of Fruiting Body Formation in Amoebozoa.</title>
        <authorList>
            <person name="Hillmann F."/>
            <person name="Forbes G."/>
            <person name="Novohradska S."/>
            <person name="Ferling I."/>
            <person name="Riege K."/>
            <person name="Groth M."/>
            <person name="Westermann M."/>
            <person name="Marz M."/>
            <person name="Spaller T."/>
            <person name="Winckler T."/>
            <person name="Schaap P."/>
            <person name="Glockner G."/>
        </authorList>
    </citation>
    <scope>NUCLEOTIDE SEQUENCE [LARGE SCALE GENOMIC DNA]</scope>
    <source>
        <strain evidence="1 2">Jena</strain>
    </source>
</reference>